<evidence type="ECO:0000313" key="1">
    <source>
        <dbReference type="EMBL" id="KAG5855965.1"/>
    </source>
</evidence>
<dbReference type="InterPro" id="IPR026705">
    <property type="entry name" value="Hid-1/Ecm30"/>
</dbReference>
<dbReference type="AlphaFoldDB" id="A0A9D3MWG6"/>
<dbReference type="GO" id="GO:0016020">
    <property type="term" value="C:membrane"/>
    <property type="evidence" value="ECO:0007669"/>
    <property type="project" value="TreeGrafter"/>
</dbReference>
<gene>
    <name evidence="1" type="ORF">ANANG_G00002610</name>
</gene>
<protein>
    <submittedName>
        <fullName evidence="1">Uncharacterized protein</fullName>
    </submittedName>
</protein>
<keyword evidence="2" id="KW-1185">Reference proteome</keyword>
<accession>A0A9D3MWG6</accession>
<organism evidence="1 2">
    <name type="scientific">Anguilla anguilla</name>
    <name type="common">European freshwater eel</name>
    <name type="synonym">Muraena anguilla</name>
    <dbReference type="NCBI Taxonomy" id="7936"/>
    <lineage>
        <taxon>Eukaryota</taxon>
        <taxon>Metazoa</taxon>
        <taxon>Chordata</taxon>
        <taxon>Craniata</taxon>
        <taxon>Vertebrata</taxon>
        <taxon>Euteleostomi</taxon>
        <taxon>Actinopterygii</taxon>
        <taxon>Neopterygii</taxon>
        <taxon>Teleostei</taxon>
        <taxon>Anguilliformes</taxon>
        <taxon>Anguillidae</taxon>
        <taxon>Anguilla</taxon>
    </lineage>
</organism>
<evidence type="ECO:0000313" key="2">
    <source>
        <dbReference type="Proteomes" id="UP001044222"/>
    </source>
</evidence>
<name>A0A9D3MWG6_ANGAN</name>
<dbReference type="Proteomes" id="UP001044222">
    <property type="component" value="Unassembled WGS sequence"/>
</dbReference>
<dbReference type="GO" id="GO:0005797">
    <property type="term" value="C:Golgi medial cisterna"/>
    <property type="evidence" value="ECO:0007669"/>
    <property type="project" value="TreeGrafter"/>
</dbReference>
<sequence length="92" mass="9887">MGNSDSKLNFRKAVIQLTTKTQPVEATDDGFWDQFWAVEKLVQAAESGCPSVKGQAGHCGLLHAAHAHHPTSLRTRLEGFFWSTVPGPGGLG</sequence>
<proteinExistence type="predicted"/>
<comment type="caution">
    <text evidence="1">The sequence shown here is derived from an EMBL/GenBank/DDBJ whole genome shotgun (WGS) entry which is preliminary data.</text>
</comment>
<dbReference type="PANTHER" id="PTHR21575">
    <property type="entry name" value="PROTEIN HID1"/>
    <property type="match status" value="1"/>
</dbReference>
<reference evidence="1" key="1">
    <citation type="submission" date="2021-01" db="EMBL/GenBank/DDBJ databases">
        <title>A chromosome-scale assembly of European eel, Anguilla anguilla.</title>
        <authorList>
            <person name="Henkel C."/>
            <person name="Jong-Raadsen S.A."/>
            <person name="Dufour S."/>
            <person name="Weltzien F.-A."/>
            <person name="Palstra A.P."/>
            <person name="Pelster B."/>
            <person name="Spaink H.P."/>
            <person name="Van Den Thillart G.E."/>
            <person name="Jansen H."/>
            <person name="Zahm M."/>
            <person name="Klopp C."/>
            <person name="Cedric C."/>
            <person name="Louis A."/>
            <person name="Berthelot C."/>
            <person name="Parey E."/>
            <person name="Roest Crollius H."/>
            <person name="Montfort J."/>
            <person name="Robinson-Rechavi M."/>
            <person name="Bucao C."/>
            <person name="Bouchez O."/>
            <person name="Gislard M."/>
            <person name="Lluch J."/>
            <person name="Milhes M."/>
            <person name="Lampietro C."/>
            <person name="Lopez Roques C."/>
            <person name="Donnadieu C."/>
            <person name="Braasch I."/>
            <person name="Desvignes T."/>
            <person name="Postlethwait J."/>
            <person name="Bobe J."/>
            <person name="Guiguen Y."/>
            <person name="Dirks R."/>
        </authorList>
    </citation>
    <scope>NUCLEOTIDE SEQUENCE</scope>
    <source>
        <strain evidence="1">Tag_6206</strain>
        <tissue evidence="1">Liver</tissue>
    </source>
</reference>
<dbReference type="EMBL" id="JAFIRN010000001">
    <property type="protein sequence ID" value="KAG5855965.1"/>
    <property type="molecule type" value="Genomic_DNA"/>
</dbReference>
<dbReference type="Pfam" id="PF09742">
    <property type="entry name" value="Dymeclin"/>
    <property type="match status" value="1"/>
</dbReference>
<dbReference type="PANTHER" id="PTHR21575:SF12">
    <property type="entry name" value="PROTEIN HID1"/>
    <property type="match status" value="1"/>
</dbReference>
<dbReference type="GO" id="GO:0000138">
    <property type="term" value="C:Golgi trans cisterna"/>
    <property type="evidence" value="ECO:0007669"/>
    <property type="project" value="TreeGrafter"/>
</dbReference>